<gene>
    <name evidence="2" type="ORF">O6P43_010971</name>
</gene>
<feature type="region of interest" description="Disordered" evidence="1">
    <location>
        <begin position="362"/>
        <end position="418"/>
    </location>
</feature>
<evidence type="ECO:0000313" key="2">
    <source>
        <dbReference type="EMBL" id="KAJ7973196.1"/>
    </source>
</evidence>
<feature type="compositionally biased region" description="Basic and acidic residues" evidence="1">
    <location>
        <begin position="492"/>
        <end position="520"/>
    </location>
</feature>
<feature type="compositionally biased region" description="Basic and acidic residues" evidence="1">
    <location>
        <begin position="40"/>
        <end position="49"/>
    </location>
</feature>
<feature type="region of interest" description="Disordered" evidence="1">
    <location>
        <begin position="492"/>
        <end position="593"/>
    </location>
</feature>
<feature type="region of interest" description="Disordered" evidence="1">
    <location>
        <begin position="610"/>
        <end position="711"/>
    </location>
</feature>
<reference evidence="2" key="1">
    <citation type="journal article" date="2023" name="Science">
        <title>Elucidation of the pathway for biosynthesis of saponin adjuvants from the soapbark tree.</title>
        <authorList>
            <person name="Reed J."/>
            <person name="Orme A."/>
            <person name="El-Demerdash A."/>
            <person name="Owen C."/>
            <person name="Martin L.B.B."/>
            <person name="Misra R.C."/>
            <person name="Kikuchi S."/>
            <person name="Rejzek M."/>
            <person name="Martin A.C."/>
            <person name="Harkess A."/>
            <person name="Leebens-Mack J."/>
            <person name="Louveau T."/>
            <person name="Stephenson M.J."/>
            <person name="Osbourn A."/>
        </authorList>
    </citation>
    <scope>NUCLEOTIDE SEQUENCE</scope>
    <source>
        <strain evidence="2">S10</strain>
    </source>
</reference>
<dbReference type="KEGG" id="qsa:O6P43_010971"/>
<feature type="compositionally biased region" description="Basic and acidic residues" evidence="1">
    <location>
        <begin position="212"/>
        <end position="228"/>
    </location>
</feature>
<feature type="compositionally biased region" description="Basic and acidic residues" evidence="1">
    <location>
        <begin position="107"/>
        <end position="136"/>
    </location>
</feature>
<accession>A0AAD7Q1S5</accession>
<feature type="region of interest" description="Disordered" evidence="1">
    <location>
        <begin position="1"/>
        <end position="350"/>
    </location>
</feature>
<dbReference type="AlphaFoldDB" id="A0AAD7Q1S5"/>
<feature type="compositionally biased region" description="Polar residues" evidence="1">
    <location>
        <begin position="50"/>
        <end position="60"/>
    </location>
</feature>
<name>A0AAD7Q1S5_QUISA</name>
<dbReference type="PANTHER" id="PTHR37729:SF1">
    <property type="entry name" value="NEUROFILAMENT PROTEIN-LIKE PROTEIN"/>
    <property type="match status" value="1"/>
</dbReference>
<keyword evidence="3" id="KW-1185">Reference proteome</keyword>
<feature type="compositionally biased region" description="Basic and acidic residues" evidence="1">
    <location>
        <begin position="308"/>
        <end position="321"/>
    </location>
</feature>
<comment type="caution">
    <text evidence="2">The sequence shown here is derived from an EMBL/GenBank/DDBJ whole genome shotgun (WGS) entry which is preliminary data.</text>
</comment>
<feature type="compositionally biased region" description="Polar residues" evidence="1">
    <location>
        <begin position="693"/>
        <end position="702"/>
    </location>
</feature>
<feature type="compositionally biased region" description="Polar residues" evidence="1">
    <location>
        <begin position="636"/>
        <end position="645"/>
    </location>
</feature>
<dbReference type="Proteomes" id="UP001163823">
    <property type="component" value="Chromosome 4"/>
</dbReference>
<organism evidence="2 3">
    <name type="scientific">Quillaja saponaria</name>
    <name type="common">Soap bark tree</name>
    <dbReference type="NCBI Taxonomy" id="32244"/>
    <lineage>
        <taxon>Eukaryota</taxon>
        <taxon>Viridiplantae</taxon>
        <taxon>Streptophyta</taxon>
        <taxon>Embryophyta</taxon>
        <taxon>Tracheophyta</taxon>
        <taxon>Spermatophyta</taxon>
        <taxon>Magnoliopsida</taxon>
        <taxon>eudicotyledons</taxon>
        <taxon>Gunneridae</taxon>
        <taxon>Pentapetalae</taxon>
        <taxon>rosids</taxon>
        <taxon>fabids</taxon>
        <taxon>Fabales</taxon>
        <taxon>Quillajaceae</taxon>
        <taxon>Quillaja</taxon>
    </lineage>
</organism>
<sequence>MATEIVAADHISSTDEKVEKQIDEEVKSIEQNIGSSSLENEEKYDKAAEEQSQANPSSISKGEGEGEGEDTKEAEPAFVELDETNGDDTKEDEKAEAPSSVPLSKSEGGDEKAEPAAVEVEKIDDAAAKGDDKDVEGPIPATLISKSEGKAEGEDKKDKPAVVEIEKANDASTEDDTAVEGENPAPVVSKLNGEGEGEGEGEDNTTEPAAVEVEKADGAPAKGDDKVAEGPNPETLVSKLGVDNKTEPAEVEVEKADNDAAPVLDVYVGDKLDQEEEPIPDSRATSVTEPVSGVIKSQPEELLATESTAKEISVEPEKETTDKEEDNPTKTIDIPESSDEIIEKPSDMVEINTLTEYAKVVKETETSEAGSAKVEKPEPDVKEKLGEPESIEKEEEQQQPKDISDKPSDGDIEVDPHKELDVQVVKEAGNSKSESAVTDVEEIVEQSELAEQVEGKSKDTEIKEIPVGETAKVERSLTEVVDDTKLLKEEQTFKKEETSEIKNWEEVSTKEAESVLKNEAEQVSVNEETQIDPKEDEGNSSLPNVEPKVDSKIDDKIEPGDLNPVEGNVVKTENTEEANKEGTEKTEDNIKETIPVAVSNKTLDEVTTAINESVKEEPPKFKLEVKGEETDETYIAKNNLQNAEQPTKDSDNTKSSEKPPKEVSAKPTQKQSNTILSKFKQSLVKAKKAITGKSPTSRTISTDAKGDIEVK</sequence>
<feature type="compositionally biased region" description="Basic and acidic residues" evidence="1">
    <location>
        <begin position="242"/>
        <end position="258"/>
    </location>
</feature>
<dbReference type="EMBL" id="JARAOO010000004">
    <property type="protein sequence ID" value="KAJ7973196.1"/>
    <property type="molecule type" value="Genomic_DNA"/>
</dbReference>
<feature type="compositionally biased region" description="Basic and acidic residues" evidence="1">
    <location>
        <begin position="147"/>
        <end position="169"/>
    </location>
</feature>
<evidence type="ECO:0000256" key="1">
    <source>
        <dbReference type="SAM" id="MobiDB-lite"/>
    </source>
</evidence>
<feature type="compositionally biased region" description="Basic and acidic residues" evidence="1">
    <location>
        <begin position="12"/>
        <end position="28"/>
    </location>
</feature>
<feature type="compositionally biased region" description="Polar residues" evidence="1">
    <location>
        <begin position="29"/>
        <end position="38"/>
    </location>
</feature>
<feature type="compositionally biased region" description="Basic and acidic residues" evidence="1">
    <location>
        <begin position="573"/>
        <end position="591"/>
    </location>
</feature>
<feature type="compositionally biased region" description="Polar residues" evidence="1">
    <location>
        <begin position="666"/>
        <end position="680"/>
    </location>
</feature>
<feature type="compositionally biased region" description="Basic and acidic residues" evidence="1">
    <location>
        <begin position="87"/>
        <end position="96"/>
    </location>
</feature>
<dbReference type="PANTHER" id="PTHR37729">
    <property type="entry name" value="NEUROFILAMENT PROTEIN-LIKE PROTEIN"/>
    <property type="match status" value="1"/>
</dbReference>
<feature type="compositionally biased region" description="Acidic residues" evidence="1">
    <location>
        <begin position="195"/>
        <end position="205"/>
    </location>
</feature>
<proteinExistence type="predicted"/>
<evidence type="ECO:0000313" key="3">
    <source>
        <dbReference type="Proteomes" id="UP001163823"/>
    </source>
</evidence>
<feature type="compositionally biased region" description="Basic and acidic residues" evidence="1">
    <location>
        <begin position="547"/>
        <end position="559"/>
    </location>
</feature>
<feature type="compositionally biased region" description="Basic and acidic residues" evidence="1">
    <location>
        <begin position="373"/>
        <end position="418"/>
    </location>
</feature>
<feature type="compositionally biased region" description="Basic and acidic residues" evidence="1">
    <location>
        <begin position="613"/>
        <end position="628"/>
    </location>
</feature>
<feature type="compositionally biased region" description="Basic and acidic residues" evidence="1">
    <location>
        <begin position="646"/>
        <end position="664"/>
    </location>
</feature>
<protein>
    <submittedName>
        <fullName evidence="2">GRIP and coiled-coil domain-containing protein</fullName>
    </submittedName>
</protein>